<keyword evidence="13" id="KW-0675">Receptor</keyword>
<reference evidence="13 14" key="1">
    <citation type="submission" date="2019-06" db="EMBL/GenBank/DDBJ databases">
        <title>Flavobacteriaceae Paucihalobacterium erythroidium CWB-1, complete genome.</title>
        <authorList>
            <person name="Wu S."/>
        </authorList>
    </citation>
    <scope>NUCLEOTIDE SEQUENCE [LARGE SCALE GENOMIC DNA]</scope>
    <source>
        <strain evidence="13 14">CWB-1</strain>
    </source>
</reference>
<dbReference type="PANTHER" id="PTHR30069:SF40">
    <property type="entry name" value="TONB-DEPENDENT RECEPTOR NMB0964-RELATED"/>
    <property type="match status" value="1"/>
</dbReference>
<keyword evidence="7 8" id="KW-0998">Cell outer membrane</keyword>
<dbReference type="EMBL" id="VHIQ01000002">
    <property type="protein sequence ID" value="TPV35037.1"/>
    <property type="molecule type" value="Genomic_DNA"/>
</dbReference>
<accession>A0A506PPC6</accession>
<keyword evidence="6 8" id="KW-0472">Membrane</keyword>
<evidence type="ECO:0000256" key="9">
    <source>
        <dbReference type="RuleBase" id="RU003357"/>
    </source>
</evidence>
<dbReference type="InterPro" id="IPR037066">
    <property type="entry name" value="Plug_dom_sf"/>
</dbReference>
<dbReference type="GO" id="GO:0044718">
    <property type="term" value="P:siderophore transmembrane transport"/>
    <property type="evidence" value="ECO:0007669"/>
    <property type="project" value="TreeGrafter"/>
</dbReference>
<evidence type="ECO:0000259" key="11">
    <source>
        <dbReference type="Pfam" id="PF00593"/>
    </source>
</evidence>
<dbReference type="Pfam" id="PF00593">
    <property type="entry name" value="TonB_dep_Rec_b-barrel"/>
    <property type="match status" value="1"/>
</dbReference>
<evidence type="ECO:0000256" key="2">
    <source>
        <dbReference type="ARBA" id="ARBA00022448"/>
    </source>
</evidence>
<dbReference type="AlphaFoldDB" id="A0A506PPC6"/>
<dbReference type="PROSITE" id="PS52016">
    <property type="entry name" value="TONB_DEPENDENT_REC_3"/>
    <property type="match status" value="1"/>
</dbReference>
<evidence type="ECO:0000256" key="10">
    <source>
        <dbReference type="SAM" id="SignalP"/>
    </source>
</evidence>
<keyword evidence="10" id="KW-0732">Signal</keyword>
<evidence type="ECO:0000313" key="14">
    <source>
        <dbReference type="Proteomes" id="UP000317332"/>
    </source>
</evidence>
<keyword evidence="4 8" id="KW-0812">Transmembrane</keyword>
<comment type="similarity">
    <text evidence="8 9">Belongs to the TonB-dependent receptor family.</text>
</comment>
<proteinExistence type="inferred from homology"/>
<dbReference type="Gene3D" id="2.170.130.10">
    <property type="entry name" value="TonB-dependent receptor, plug domain"/>
    <property type="match status" value="1"/>
</dbReference>
<keyword evidence="5 9" id="KW-0798">TonB box</keyword>
<evidence type="ECO:0000313" key="13">
    <source>
        <dbReference type="EMBL" id="TPV35037.1"/>
    </source>
</evidence>
<comment type="subcellular location">
    <subcellularLocation>
        <location evidence="1 8">Cell outer membrane</location>
        <topology evidence="1 8">Multi-pass membrane protein</topology>
    </subcellularLocation>
</comment>
<name>A0A506PPC6_9FLAO</name>
<dbReference type="OrthoDB" id="9795928at2"/>
<organism evidence="13 14">
    <name type="scientific">Paucihalobacter ruber</name>
    <dbReference type="NCBI Taxonomy" id="2567861"/>
    <lineage>
        <taxon>Bacteria</taxon>
        <taxon>Pseudomonadati</taxon>
        <taxon>Bacteroidota</taxon>
        <taxon>Flavobacteriia</taxon>
        <taxon>Flavobacteriales</taxon>
        <taxon>Flavobacteriaceae</taxon>
        <taxon>Paucihalobacter</taxon>
    </lineage>
</organism>
<protein>
    <submittedName>
        <fullName evidence="13">TonB-dependent receptor</fullName>
    </submittedName>
</protein>
<evidence type="ECO:0000256" key="5">
    <source>
        <dbReference type="ARBA" id="ARBA00023077"/>
    </source>
</evidence>
<dbReference type="InterPro" id="IPR008969">
    <property type="entry name" value="CarboxyPept-like_regulatory"/>
</dbReference>
<comment type="caution">
    <text evidence="13">The sequence shown here is derived from an EMBL/GenBank/DDBJ whole genome shotgun (WGS) entry which is preliminary data.</text>
</comment>
<dbReference type="InterPro" id="IPR000531">
    <property type="entry name" value="Beta-barrel_TonB"/>
</dbReference>
<feature type="domain" description="TonB-dependent receptor-like beta-barrel" evidence="11">
    <location>
        <begin position="240"/>
        <end position="723"/>
    </location>
</feature>
<dbReference type="SUPFAM" id="SSF49464">
    <property type="entry name" value="Carboxypeptidase regulatory domain-like"/>
    <property type="match status" value="1"/>
</dbReference>
<keyword evidence="14" id="KW-1185">Reference proteome</keyword>
<evidence type="ECO:0000256" key="1">
    <source>
        <dbReference type="ARBA" id="ARBA00004571"/>
    </source>
</evidence>
<evidence type="ECO:0000256" key="8">
    <source>
        <dbReference type="PROSITE-ProRule" id="PRU01360"/>
    </source>
</evidence>
<evidence type="ECO:0000256" key="3">
    <source>
        <dbReference type="ARBA" id="ARBA00022452"/>
    </source>
</evidence>
<evidence type="ECO:0000259" key="12">
    <source>
        <dbReference type="Pfam" id="PF07715"/>
    </source>
</evidence>
<keyword evidence="3 8" id="KW-1134">Transmembrane beta strand</keyword>
<sequence>MKSVIYFSLLLFVITSSMKAQFTVEGKLTTKNGAIVAASVYVENSNNGVVTNEQGFYKITSNEAKFILVASAIGYQSKKISVNFNEGDTNSKILDLYLEELIESLNEIIIIDQQSGLTRQTPYAVTAIDMTTLQSQFNPGGLAASITDLPGVSGATLGTGIVKPFIRGLGFSRVVTIFQNNKLENHQWGQDHGLGLNNLGVKRVDVVKGPASILYGSGAIGGVLLVKDNDFYLNSKNLSGNFGASFNSNSLGYRNFLSLGQSFNNNMFLAIDAAIENHADYKDGNNRIIGNSRFNNQNVRIHTGIEGDKFKNKLSFTYLNQNLGIIEDGELDKTLATTRNDRKMQLPYQKVTDYLVSYSQETFHDTFQTFLHASYHYNDRSEIEEDFDEVDLGINQHHTFISGRISLTPTNNYKHSFGFQGGFIKTLNKTEAQEILIPDANTFDIGAYYLGSKKLDKVFLQAGLRFDYRKTTAFADRDLLIDYGFILPGNPSNRQLSTDFNGFTGSLGATFTLNKVSNLKVNLSSGFRAPDLAELFSNGPHPGTNRFEVGNVNFEREQSLQTDVSYALKLEKFELGASVYFNSISNYIFFTNTGSVRPEDGLQIWEFQQQNANLYGTEWQVKYTFSEQLNANATAALVRGTTNNFKDNLTFIPADNYSLSLNYLPNFIKDLQLETNIAHFSNQNRPGFNEIATPAYTLLNLGITKNFEFGNNKLTASVRANNLLNETYVDHLSILRAFNIPNPGRTFLLMLTYNF</sequence>
<dbReference type="InterPro" id="IPR036942">
    <property type="entry name" value="Beta-barrel_TonB_sf"/>
</dbReference>
<dbReference type="Proteomes" id="UP000317332">
    <property type="component" value="Unassembled WGS sequence"/>
</dbReference>
<dbReference type="Pfam" id="PF13715">
    <property type="entry name" value="CarbopepD_reg_2"/>
    <property type="match status" value="1"/>
</dbReference>
<dbReference type="Pfam" id="PF07715">
    <property type="entry name" value="Plug"/>
    <property type="match status" value="1"/>
</dbReference>
<evidence type="ECO:0000256" key="6">
    <source>
        <dbReference type="ARBA" id="ARBA00023136"/>
    </source>
</evidence>
<evidence type="ECO:0000256" key="7">
    <source>
        <dbReference type="ARBA" id="ARBA00023237"/>
    </source>
</evidence>
<dbReference type="GO" id="GO:0015344">
    <property type="term" value="F:siderophore uptake transmembrane transporter activity"/>
    <property type="evidence" value="ECO:0007669"/>
    <property type="project" value="TreeGrafter"/>
</dbReference>
<dbReference type="InterPro" id="IPR012910">
    <property type="entry name" value="Plug_dom"/>
</dbReference>
<feature type="signal peptide" evidence="10">
    <location>
        <begin position="1"/>
        <end position="20"/>
    </location>
</feature>
<dbReference type="Gene3D" id="2.40.170.20">
    <property type="entry name" value="TonB-dependent receptor, beta-barrel domain"/>
    <property type="match status" value="1"/>
</dbReference>
<gene>
    <name evidence="13" type="ORF">FJ651_05790</name>
</gene>
<dbReference type="GO" id="GO:0009279">
    <property type="term" value="C:cell outer membrane"/>
    <property type="evidence" value="ECO:0007669"/>
    <property type="project" value="UniProtKB-SubCell"/>
</dbReference>
<dbReference type="InterPro" id="IPR039426">
    <property type="entry name" value="TonB-dep_rcpt-like"/>
</dbReference>
<evidence type="ECO:0000256" key="4">
    <source>
        <dbReference type="ARBA" id="ARBA00022692"/>
    </source>
</evidence>
<dbReference type="PANTHER" id="PTHR30069">
    <property type="entry name" value="TONB-DEPENDENT OUTER MEMBRANE RECEPTOR"/>
    <property type="match status" value="1"/>
</dbReference>
<feature type="chain" id="PRO_5021254953" evidence="10">
    <location>
        <begin position="21"/>
        <end position="755"/>
    </location>
</feature>
<dbReference type="Gene3D" id="2.60.40.1120">
    <property type="entry name" value="Carboxypeptidase-like, regulatory domain"/>
    <property type="match status" value="1"/>
</dbReference>
<dbReference type="SUPFAM" id="SSF56935">
    <property type="entry name" value="Porins"/>
    <property type="match status" value="1"/>
</dbReference>
<keyword evidence="2 8" id="KW-0813">Transport</keyword>
<feature type="domain" description="TonB-dependent receptor plug" evidence="12">
    <location>
        <begin position="119"/>
        <end position="223"/>
    </location>
</feature>